<evidence type="ECO:0000259" key="1">
    <source>
        <dbReference type="Pfam" id="PF22480"/>
    </source>
</evidence>
<sequence>MMHNNPDPIPRRLKQGEIRLIKYLLKHNNMPCKLHKPLEDMYVIDLSDDGMGSLQFCRDSANIRKFGCNILEAIAYDTDGRLINIALYVDRDGYLYELDSFTQDFEALASPLGTILQVDNIASPPVALD</sequence>
<feature type="domain" description="DUF6984" evidence="1">
    <location>
        <begin position="11"/>
        <end position="109"/>
    </location>
</feature>
<protein>
    <recommendedName>
        <fullName evidence="1">DUF6984 domain-containing protein</fullName>
    </recommendedName>
</protein>
<proteinExistence type="predicted"/>
<dbReference type="STRING" id="573983.B0681_10185"/>
<accession>A0A1T0CL43</accession>
<name>A0A1T0CL43_9GAMM</name>
<dbReference type="Pfam" id="PF22480">
    <property type="entry name" value="DUF6984"/>
    <property type="match status" value="1"/>
</dbReference>
<evidence type="ECO:0000313" key="2">
    <source>
        <dbReference type="EMBL" id="OOS23072.1"/>
    </source>
</evidence>
<dbReference type="EMBL" id="MUYV01000021">
    <property type="protein sequence ID" value="OOS23072.1"/>
    <property type="molecule type" value="Genomic_DNA"/>
</dbReference>
<dbReference type="Proteomes" id="UP000190683">
    <property type="component" value="Unassembled WGS sequence"/>
</dbReference>
<organism evidence="2 3">
    <name type="scientific">Moraxella porci DSM 25326</name>
    <dbReference type="NCBI Taxonomy" id="573983"/>
    <lineage>
        <taxon>Bacteria</taxon>
        <taxon>Pseudomonadati</taxon>
        <taxon>Pseudomonadota</taxon>
        <taxon>Gammaproteobacteria</taxon>
        <taxon>Moraxellales</taxon>
        <taxon>Moraxellaceae</taxon>
        <taxon>Moraxella</taxon>
    </lineage>
</organism>
<reference evidence="2 3" key="1">
    <citation type="submission" date="2017-02" db="EMBL/GenBank/DDBJ databases">
        <title>Draft genome sequence of Moraxella porci CCUG 54912T type strain.</title>
        <authorList>
            <person name="Salva-Serra F."/>
            <person name="Engstrom-Jakobsson H."/>
            <person name="Thorell K."/>
            <person name="Jaen-Luchoro D."/>
            <person name="Gonzales-Siles L."/>
            <person name="Karlsson R."/>
            <person name="Yazdan S."/>
            <person name="Boulund F."/>
            <person name="Johnning A."/>
            <person name="Engstrand L."/>
            <person name="Kristiansson E."/>
            <person name="Moore E."/>
        </authorList>
    </citation>
    <scope>NUCLEOTIDE SEQUENCE [LARGE SCALE GENOMIC DNA]</scope>
    <source>
        <strain evidence="2 3">CCUG 54912</strain>
    </source>
</reference>
<gene>
    <name evidence="2" type="ORF">B0681_10185</name>
</gene>
<dbReference type="AlphaFoldDB" id="A0A1T0CL43"/>
<dbReference type="RefSeq" id="WP_078318604.1">
    <property type="nucleotide sequence ID" value="NZ_MUYV01000021.1"/>
</dbReference>
<dbReference type="InterPro" id="IPR054253">
    <property type="entry name" value="DUF6984"/>
</dbReference>
<comment type="caution">
    <text evidence="2">The sequence shown here is derived from an EMBL/GenBank/DDBJ whole genome shotgun (WGS) entry which is preliminary data.</text>
</comment>
<keyword evidence="3" id="KW-1185">Reference proteome</keyword>
<evidence type="ECO:0000313" key="3">
    <source>
        <dbReference type="Proteomes" id="UP000190683"/>
    </source>
</evidence>